<organism evidence="3 4">
    <name type="scientific">Candidatus Sulfomarinibacter kjeldsenii</name>
    <dbReference type="NCBI Taxonomy" id="2885994"/>
    <lineage>
        <taxon>Bacteria</taxon>
        <taxon>Pseudomonadati</taxon>
        <taxon>Acidobacteriota</taxon>
        <taxon>Thermoanaerobaculia</taxon>
        <taxon>Thermoanaerobaculales</taxon>
        <taxon>Candidatus Sulfomarinibacteraceae</taxon>
        <taxon>Candidatus Sulfomarinibacter</taxon>
    </lineage>
</organism>
<evidence type="ECO:0000313" key="3">
    <source>
        <dbReference type="EMBL" id="MBD3871283.1"/>
    </source>
</evidence>
<dbReference type="PANTHER" id="PTHR33169:SF14">
    <property type="entry name" value="TRANSCRIPTIONAL REGULATOR RV3488"/>
    <property type="match status" value="1"/>
</dbReference>
<dbReference type="InterPro" id="IPR036388">
    <property type="entry name" value="WH-like_DNA-bd_sf"/>
</dbReference>
<dbReference type="InterPro" id="IPR005149">
    <property type="entry name" value="Tscrpt_reg_PadR_N"/>
</dbReference>
<dbReference type="Gene3D" id="1.10.10.10">
    <property type="entry name" value="Winged helix-like DNA-binding domain superfamily/Winged helix DNA-binding domain"/>
    <property type="match status" value="1"/>
</dbReference>
<feature type="domain" description="Transcription regulator PadR C-terminal" evidence="2">
    <location>
        <begin position="106"/>
        <end position="179"/>
    </location>
</feature>
<accession>A0A8J6Y0P5</accession>
<dbReference type="InterPro" id="IPR052509">
    <property type="entry name" value="Metal_resp_DNA-bind_regulator"/>
</dbReference>
<comment type="caution">
    <text evidence="3">The sequence shown here is derived from an EMBL/GenBank/DDBJ whole genome shotgun (WGS) entry which is preliminary data.</text>
</comment>
<dbReference type="Gene3D" id="6.10.140.1570">
    <property type="match status" value="1"/>
</dbReference>
<sequence length="185" mass="21064">MKKDITISPLRLAILGLVAMHPQSGYDLKKVFETTPMGNFSSSPGAIYPALKSLEKKGWIRGEPENTKSLRPRQVYSLTDEGDAILSSVLEKPVTHEDLIWHFDLVMLRFAFIDRLGNEQALRFLREFQNESEAYVRHLEEIRGQMQQNMSPSGRLALEHGIQGTRGSARWAQKAIEELSKLEKK</sequence>
<dbReference type="EMBL" id="JACXWA010000127">
    <property type="protein sequence ID" value="MBD3871283.1"/>
    <property type="molecule type" value="Genomic_DNA"/>
</dbReference>
<dbReference type="SUPFAM" id="SSF46785">
    <property type="entry name" value="Winged helix' DNA-binding domain"/>
    <property type="match status" value="1"/>
</dbReference>
<evidence type="ECO:0000313" key="4">
    <source>
        <dbReference type="Proteomes" id="UP000598633"/>
    </source>
</evidence>
<feature type="domain" description="Transcription regulator PadR N-terminal" evidence="1">
    <location>
        <begin position="14"/>
        <end position="86"/>
    </location>
</feature>
<dbReference type="InterPro" id="IPR018309">
    <property type="entry name" value="Tscrpt_reg_PadR_C"/>
</dbReference>
<dbReference type="Pfam" id="PF10400">
    <property type="entry name" value="Vir_act_alpha_C"/>
    <property type="match status" value="1"/>
</dbReference>
<reference evidence="3 4" key="1">
    <citation type="submission" date="2020-08" db="EMBL/GenBank/DDBJ databases">
        <title>Acidobacteriota in marine sediments use diverse sulfur dissimilation pathways.</title>
        <authorList>
            <person name="Wasmund K."/>
        </authorList>
    </citation>
    <scope>NUCLEOTIDE SEQUENCE [LARGE SCALE GENOMIC DNA]</scope>
    <source>
        <strain evidence="3">MAG AM3-A</strain>
    </source>
</reference>
<proteinExistence type="predicted"/>
<dbReference type="Proteomes" id="UP000598633">
    <property type="component" value="Unassembled WGS sequence"/>
</dbReference>
<evidence type="ECO:0000259" key="2">
    <source>
        <dbReference type="Pfam" id="PF10400"/>
    </source>
</evidence>
<dbReference type="InterPro" id="IPR036390">
    <property type="entry name" value="WH_DNA-bd_sf"/>
</dbReference>
<evidence type="ECO:0000259" key="1">
    <source>
        <dbReference type="Pfam" id="PF03551"/>
    </source>
</evidence>
<dbReference type="PANTHER" id="PTHR33169">
    <property type="entry name" value="PADR-FAMILY TRANSCRIPTIONAL REGULATOR"/>
    <property type="match status" value="1"/>
</dbReference>
<gene>
    <name evidence="3" type="ORF">IFJ97_07990</name>
</gene>
<protein>
    <submittedName>
        <fullName evidence="3">PadR family transcriptional regulator</fullName>
    </submittedName>
</protein>
<dbReference type="AlphaFoldDB" id="A0A8J6Y0P5"/>
<dbReference type="Pfam" id="PF03551">
    <property type="entry name" value="PadR"/>
    <property type="match status" value="1"/>
</dbReference>
<name>A0A8J6Y0P5_9BACT</name>